<proteinExistence type="predicted"/>
<dbReference type="Proteomes" id="UP000533598">
    <property type="component" value="Unassembled WGS sequence"/>
</dbReference>
<gene>
    <name evidence="2" type="ORF">HNR67_008098</name>
</gene>
<sequence>MTTLTGAGPLLRLALRRDRLLLPVWVLFPAVIPVVFVAAFTTAFPTQQALREYAETSVHNTAFTVTYGALHGSGLGELIAWRAGFVPVVIGLFTLLTVLRHTRSEEEAGLRELIGATAVSRHANLIAALLLAGAASLALGLLSALAMISQGLDPAGSLAYGLGLAGAGCVFAAIGAVTAQLTTGASAARGIGIVVLGGAFLLRGVGDVSAGAGGGLGWLSWLSPVGWPGQLRAFSGERWWVLALFALAVVTLTALALALSQRRDLGSGLLPPRTGPAGAAAGLRSPFALAWRLHRGALAGRAAGFAVVGFGLGAIAEAIGELMNNSTPAARAVLARIGGPGPVIDQYQAGLMTMLGVVAAGLAIHTALRARAEERSGRADPLLAGPVHRLRWAGGHLVFALLGPLLWLALFGAALGLAHGLNTGEVGHELPRSFAAALVQLPAVWLFAALAFALFGCLPRLAGGAFAVLLTSLLMGWLGGELKLSQWVLDLSVFEHIPRLPGSAVSAAPLLVLTALAAALGLLGLLGLRRRDLSLG</sequence>
<dbReference type="RefSeq" id="WP_185008944.1">
    <property type="nucleotide sequence ID" value="NZ_BAAAUI010000034.1"/>
</dbReference>
<comment type="caution">
    <text evidence="2">The sequence shown here is derived from an EMBL/GenBank/DDBJ whole genome shotgun (WGS) entry which is preliminary data.</text>
</comment>
<feature type="transmembrane region" description="Helical" evidence="1">
    <location>
        <begin position="191"/>
        <end position="219"/>
    </location>
</feature>
<feature type="transmembrane region" description="Helical" evidence="1">
    <location>
        <begin position="461"/>
        <end position="480"/>
    </location>
</feature>
<feature type="transmembrane region" description="Helical" evidence="1">
    <location>
        <begin position="397"/>
        <end position="421"/>
    </location>
</feature>
<keyword evidence="1" id="KW-0472">Membrane</keyword>
<evidence type="ECO:0000313" key="3">
    <source>
        <dbReference type="Proteomes" id="UP000533598"/>
    </source>
</evidence>
<feature type="transmembrane region" description="Helical" evidence="1">
    <location>
        <begin position="20"/>
        <end position="44"/>
    </location>
</feature>
<feature type="transmembrane region" description="Helical" evidence="1">
    <location>
        <begin position="239"/>
        <end position="259"/>
    </location>
</feature>
<evidence type="ECO:0000256" key="1">
    <source>
        <dbReference type="SAM" id="Phobius"/>
    </source>
</evidence>
<keyword evidence="1" id="KW-1133">Transmembrane helix</keyword>
<feature type="transmembrane region" description="Helical" evidence="1">
    <location>
        <begin position="158"/>
        <end position="179"/>
    </location>
</feature>
<organism evidence="2 3">
    <name type="scientific">Crossiella cryophila</name>
    <dbReference type="NCBI Taxonomy" id="43355"/>
    <lineage>
        <taxon>Bacteria</taxon>
        <taxon>Bacillati</taxon>
        <taxon>Actinomycetota</taxon>
        <taxon>Actinomycetes</taxon>
        <taxon>Pseudonocardiales</taxon>
        <taxon>Pseudonocardiaceae</taxon>
        <taxon>Crossiella</taxon>
    </lineage>
</organism>
<keyword evidence="3" id="KW-1185">Reference proteome</keyword>
<feature type="transmembrane region" description="Helical" evidence="1">
    <location>
        <begin position="349"/>
        <end position="368"/>
    </location>
</feature>
<feature type="transmembrane region" description="Helical" evidence="1">
    <location>
        <begin position="298"/>
        <end position="319"/>
    </location>
</feature>
<feature type="transmembrane region" description="Helical" evidence="1">
    <location>
        <begin position="433"/>
        <end position="454"/>
    </location>
</feature>
<protein>
    <submittedName>
        <fullName evidence="2">ABC-2 type transport system permease protein</fullName>
    </submittedName>
</protein>
<reference evidence="2 3" key="1">
    <citation type="submission" date="2020-08" db="EMBL/GenBank/DDBJ databases">
        <title>Sequencing the genomes of 1000 actinobacteria strains.</title>
        <authorList>
            <person name="Klenk H.-P."/>
        </authorList>
    </citation>
    <scope>NUCLEOTIDE SEQUENCE [LARGE SCALE GENOMIC DNA]</scope>
    <source>
        <strain evidence="2 3">DSM 44230</strain>
    </source>
</reference>
<evidence type="ECO:0000313" key="2">
    <source>
        <dbReference type="EMBL" id="MBB4681980.1"/>
    </source>
</evidence>
<accession>A0A7W7FYD4</accession>
<feature type="transmembrane region" description="Helical" evidence="1">
    <location>
        <begin position="500"/>
        <end position="528"/>
    </location>
</feature>
<name>A0A7W7FYD4_9PSEU</name>
<feature type="transmembrane region" description="Helical" evidence="1">
    <location>
        <begin position="79"/>
        <end position="102"/>
    </location>
</feature>
<feature type="transmembrane region" description="Helical" evidence="1">
    <location>
        <begin position="123"/>
        <end position="146"/>
    </location>
</feature>
<keyword evidence="1" id="KW-0812">Transmembrane</keyword>
<dbReference type="EMBL" id="JACHMH010000001">
    <property type="protein sequence ID" value="MBB4681980.1"/>
    <property type="molecule type" value="Genomic_DNA"/>
</dbReference>
<dbReference type="AlphaFoldDB" id="A0A7W7FYD4"/>